<evidence type="ECO:0000313" key="2">
    <source>
        <dbReference type="Proteomes" id="UP000829354"/>
    </source>
</evidence>
<evidence type="ECO:0000313" key="1">
    <source>
        <dbReference type="EMBL" id="UMM44537.1"/>
    </source>
</evidence>
<accession>A0AAE9FJU2</accession>
<dbReference type="EMBL" id="CP092625">
    <property type="protein sequence ID" value="UMM44537.1"/>
    <property type="molecule type" value="Genomic_DNA"/>
</dbReference>
<dbReference type="Proteomes" id="UP000829354">
    <property type="component" value="Chromosome X"/>
</dbReference>
<organism evidence="1 2">
    <name type="scientific">Caenorhabditis briggsae</name>
    <dbReference type="NCBI Taxonomy" id="6238"/>
    <lineage>
        <taxon>Eukaryota</taxon>
        <taxon>Metazoa</taxon>
        <taxon>Ecdysozoa</taxon>
        <taxon>Nematoda</taxon>
        <taxon>Chromadorea</taxon>
        <taxon>Rhabditida</taxon>
        <taxon>Rhabditina</taxon>
        <taxon>Rhabditomorpha</taxon>
        <taxon>Rhabditoidea</taxon>
        <taxon>Rhabditidae</taxon>
        <taxon>Peloderinae</taxon>
        <taxon>Caenorhabditis</taxon>
    </lineage>
</organism>
<keyword evidence="2" id="KW-1185">Reference proteome</keyword>
<dbReference type="AlphaFoldDB" id="A0AAE9FJU2"/>
<name>A0AAE9FJU2_CAEBR</name>
<sequence length="136" mass="15801">MCQIAVKRTRCQILTCKEEDGVLGKFQHSHILFLCSMLINFILFQNMCQQPMSSLRKITSKCYLAKNSHHSFDEKQLNSINLPSGKSEDYPTGCRMAVVPYVIFKESRQKRNMVRRYVGVLKKQYVYITITTIPKS</sequence>
<gene>
    <name evidence="1" type="ORF">L5515_019671</name>
</gene>
<proteinExistence type="predicted"/>
<reference evidence="1 2" key="1">
    <citation type="submission" date="2022-04" db="EMBL/GenBank/DDBJ databases">
        <title>Chromosome-level reference genomes for two strains of Caenorhabditis briggsae: an improved platform for comparative genomics.</title>
        <authorList>
            <person name="Stevens L."/>
            <person name="Andersen E."/>
        </authorList>
    </citation>
    <scope>NUCLEOTIDE SEQUENCE [LARGE SCALE GENOMIC DNA]</scope>
    <source>
        <strain evidence="1">VX34</strain>
        <tissue evidence="1">Whole-organism</tissue>
    </source>
</reference>
<protein>
    <submittedName>
        <fullName evidence="1">Uncharacterized protein</fullName>
    </submittedName>
</protein>